<feature type="region of interest" description="Disordered" evidence="9">
    <location>
        <begin position="23"/>
        <end position="119"/>
    </location>
</feature>
<feature type="compositionally biased region" description="Basic and acidic residues" evidence="9">
    <location>
        <begin position="602"/>
        <end position="612"/>
    </location>
</feature>
<dbReference type="EMBL" id="FO082262">
    <property type="protein sequence ID" value="CCO20458.1"/>
    <property type="molecule type" value="Genomic_DNA"/>
</dbReference>
<dbReference type="PROSITE" id="PS50110">
    <property type="entry name" value="RESPONSE_REGULATORY"/>
    <property type="match status" value="1"/>
</dbReference>
<feature type="region of interest" description="Disordered" evidence="9">
    <location>
        <begin position="145"/>
        <end position="182"/>
    </location>
</feature>
<feature type="region of interest" description="Disordered" evidence="9">
    <location>
        <begin position="599"/>
        <end position="639"/>
    </location>
</feature>
<dbReference type="AlphaFoldDB" id="K8FDG4"/>
<dbReference type="Proteomes" id="UP000198341">
    <property type="component" value="Chromosome 17"/>
</dbReference>
<comment type="subcellular location">
    <subcellularLocation>
        <location evidence="1 7">Nucleus</location>
    </subcellularLocation>
</comment>
<evidence type="ECO:0000259" key="10">
    <source>
        <dbReference type="PROSITE" id="PS50110"/>
    </source>
</evidence>
<dbReference type="InterPro" id="IPR050595">
    <property type="entry name" value="Bact_response_regulator"/>
</dbReference>
<dbReference type="PANTHER" id="PTHR44591:SF3">
    <property type="entry name" value="RESPONSE REGULATORY DOMAIN-CONTAINING PROTEIN"/>
    <property type="match status" value="1"/>
</dbReference>
<feature type="compositionally biased region" description="Low complexity" evidence="9">
    <location>
        <begin position="148"/>
        <end position="158"/>
    </location>
</feature>
<evidence type="ECO:0000256" key="2">
    <source>
        <dbReference type="ARBA" id="ARBA00010330"/>
    </source>
</evidence>
<dbReference type="GO" id="GO:0048511">
    <property type="term" value="P:rhythmic process"/>
    <property type="evidence" value="ECO:0007669"/>
    <property type="project" value="UniProtKB-KW"/>
</dbReference>
<evidence type="ECO:0000256" key="7">
    <source>
        <dbReference type="PROSITE-ProRule" id="PRU00357"/>
    </source>
</evidence>
<feature type="domain" description="Response regulatory" evidence="10">
    <location>
        <begin position="187"/>
        <end position="313"/>
    </location>
</feature>
<feature type="compositionally biased region" description="Low complexity" evidence="9">
    <location>
        <begin position="320"/>
        <end position="349"/>
    </location>
</feature>
<evidence type="ECO:0000313" key="12">
    <source>
        <dbReference type="EMBL" id="CCO20458.1"/>
    </source>
</evidence>
<feature type="compositionally biased region" description="Basic and acidic residues" evidence="9">
    <location>
        <begin position="169"/>
        <end position="182"/>
    </location>
</feature>
<feature type="compositionally biased region" description="Basic and acidic residues" evidence="9">
    <location>
        <begin position="71"/>
        <end position="82"/>
    </location>
</feature>
<dbReference type="eggNOG" id="KOG1601">
    <property type="taxonomic scope" value="Eukaryota"/>
</dbReference>
<dbReference type="PROSITE" id="PS51017">
    <property type="entry name" value="CCT"/>
    <property type="match status" value="1"/>
</dbReference>
<dbReference type="Gene3D" id="3.40.50.2300">
    <property type="match status" value="1"/>
</dbReference>
<dbReference type="GeneID" id="19010904"/>
<dbReference type="InterPro" id="IPR010402">
    <property type="entry name" value="CCT_domain"/>
</dbReference>
<protein>
    <submittedName>
        <fullName evidence="12">Sigma factor sigB regulation protein rsbU</fullName>
    </submittedName>
</protein>
<accession>K8FDG4</accession>
<evidence type="ECO:0000256" key="4">
    <source>
        <dbReference type="ARBA" id="ARBA00023108"/>
    </source>
</evidence>
<evidence type="ECO:0000256" key="6">
    <source>
        <dbReference type="PROSITE-ProRule" id="PRU00169"/>
    </source>
</evidence>
<evidence type="ECO:0000256" key="5">
    <source>
        <dbReference type="ARBA" id="ARBA00023242"/>
    </source>
</evidence>
<feature type="region of interest" description="Disordered" evidence="9">
    <location>
        <begin position="311"/>
        <end position="494"/>
    </location>
</feature>
<dbReference type="RefSeq" id="XP_007508354.1">
    <property type="nucleotide sequence ID" value="XM_007508292.1"/>
</dbReference>
<feature type="region of interest" description="Disordered" evidence="9">
    <location>
        <begin position="531"/>
        <end position="564"/>
    </location>
</feature>
<feature type="compositionally biased region" description="Polar residues" evidence="9">
    <location>
        <begin position="540"/>
        <end position="550"/>
    </location>
</feature>
<feature type="compositionally biased region" description="Gly residues" evidence="9">
    <location>
        <begin position="430"/>
        <end position="439"/>
    </location>
</feature>
<dbReference type="GO" id="GO:0005634">
    <property type="term" value="C:nucleus"/>
    <property type="evidence" value="ECO:0007669"/>
    <property type="project" value="UniProtKB-SubCell"/>
</dbReference>
<evidence type="ECO:0000256" key="8">
    <source>
        <dbReference type="SAM" id="Coils"/>
    </source>
</evidence>
<dbReference type="Pfam" id="PF06203">
    <property type="entry name" value="CCT"/>
    <property type="match status" value="1"/>
</dbReference>
<dbReference type="OrthoDB" id="10262808at2759"/>
<feature type="compositionally biased region" description="Basic and acidic residues" evidence="9">
    <location>
        <begin position="449"/>
        <end position="463"/>
    </location>
</feature>
<evidence type="ECO:0000313" key="13">
    <source>
        <dbReference type="Proteomes" id="UP000198341"/>
    </source>
</evidence>
<keyword evidence="13" id="KW-1185">Reference proteome</keyword>
<evidence type="ECO:0000256" key="3">
    <source>
        <dbReference type="ARBA" id="ARBA00022553"/>
    </source>
</evidence>
<dbReference type="InterPro" id="IPR011006">
    <property type="entry name" value="CheY-like_superfamily"/>
</dbReference>
<keyword evidence="8" id="KW-0175">Coiled coil</keyword>
<feature type="compositionally biased region" description="Basic and acidic residues" evidence="9">
    <location>
        <begin position="931"/>
        <end position="947"/>
    </location>
</feature>
<evidence type="ECO:0000256" key="9">
    <source>
        <dbReference type="SAM" id="MobiDB-lite"/>
    </source>
</evidence>
<feature type="compositionally biased region" description="Basic and acidic residues" evidence="9">
    <location>
        <begin position="399"/>
        <end position="425"/>
    </location>
</feature>
<sequence length="947" mass="105210">MPLRLKFLFKCKRSHKYLKKKPLFTGKEETHSLITQRRSRGVQRDSARTHTRKQRERYTMRRSTRAHRSSSGKEEGKEKRNLESPFPIRKRSDDTSEFEDDFVEKKTTTKKTKRMGGHSVAANEEAKIKTRSSKQKKEIVVVLERGGTETAATTTTTTDDGDDVSPQNEEEKKKSTKTTEEKEKKLRILLVEDDIPTSLIITSMLTQAGAIVTNASNGKQALERLRDNNYHEKIDLILTDIMMPEVDGIELCSILSKNPKLKEVPIIVMSVSDHLEATGEVLDESKAHAIGAEGFLQKPLSKDVCRSMVGTHHRLPSNGSSSSSSLLLTTTTRNGDGKNDNNNNNNNNKDSNKDSNNDNNIIIIINSGSEEKGSGGSDDPSTFKLAVKESGGLGVLDEEGTKEMEEMKKSKTADRWTRNQMRDADCGSDEGSGAGGGRESSGNEEEGEEEKKKKEDSSEKETMKTTTTTTVTARELATAPMQEEGPGTSARRTSDLVTNILHSEQKKLFSGLSVQLVRAHGGPTAVLELALPPHSHNKGEGSNNDGNEYTNDSDRVKLRRSESRSAFQSFIKQNENKNVGVETVALPIDPMSMVFPNLNDGAKADMTPDGKKKSGKNATKAARSRLSKKSTSPQAAMTEAKDVEAAELLVQYQMQQQQQQQQEQQEQEQQEQEQQQQQQQQQYQMQMQQQQFMQMQMQFHLQQQNFMGAAQDPATVQANAQAYQNLMQSLAMSQQQQQQHQMQMPPGFNPAAAAAAAMFASSLNGAPPPTSIHSNAGMGMFPYFQQNQEYVNSFVQALASAVEKAPMTMLEHQHQQHHYAPQQPAQPFVNTSAAQVKLDNIVANNTNAAVNNVNTASTCAERRALAIARFLKKRKERKFEKKVRYASRKRLAEARPRVRGQFVKKVVAVEEVPTTIAAKIATTTTTNSDEEANKASEETLKMKVVDE</sequence>
<dbReference type="InterPro" id="IPR001789">
    <property type="entry name" value="Sig_transdc_resp-reg_receiver"/>
</dbReference>
<gene>
    <name evidence="12" type="ordered locus">Bathy17g01510</name>
</gene>
<dbReference type="PANTHER" id="PTHR44591">
    <property type="entry name" value="STRESS RESPONSE REGULATOR PROTEIN 1"/>
    <property type="match status" value="1"/>
</dbReference>
<dbReference type="Pfam" id="PF00072">
    <property type="entry name" value="Response_reg"/>
    <property type="match status" value="1"/>
</dbReference>
<feature type="region of interest" description="Disordered" evidence="9">
    <location>
        <begin position="923"/>
        <end position="947"/>
    </location>
</feature>
<dbReference type="KEGG" id="bpg:Bathy17g01510"/>
<feature type="domain" description="CCT" evidence="11">
    <location>
        <begin position="863"/>
        <end position="905"/>
    </location>
</feature>
<dbReference type="SUPFAM" id="SSF52172">
    <property type="entry name" value="CheY-like"/>
    <property type="match status" value="1"/>
</dbReference>
<feature type="compositionally biased region" description="Basic residues" evidence="9">
    <location>
        <begin position="49"/>
        <end position="70"/>
    </location>
</feature>
<dbReference type="GO" id="GO:0000160">
    <property type="term" value="P:phosphorelay signal transduction system"/>
    <property type="evidence" value="ECO:0007669"/>
    <property type="project" value="InterPro"/>
</dbReference>
<reference evidence="12 13" key="1">
    <citation type="submission" date="2011-10" db="EMBL/GenBank/DDBJ databases">
        <authorList>
            <person name="Genoscope - CEA"/>
        </authorList>
    </citation>
    <scope>NUCLEOTIDE SEQUENCE [LARGE SCALE GENOMIC DNA]</scope>
    <source>
        <strain evidence="12 13">RCC 1105</strain>
    </source>
</reference>
<feature type="modified residue" description="4-aspartylphosphate" evidence="6">
    <location>
        <position position="240"/>
    </location>
</feature>
<comment type="similarity">
    <text evidence="2">Belongs to the ARR-like family.</text>
</comment>
<evidence type="ECO:0000259" key="11">
    <source>
        <dbReference type="PROSITE" id="PS51017"/>
    </source>
</evidence>
<proteinExistence type="inferred from homology"/>
<feature type="coiled-coil region" evidence="8">
    <location>
        <begin position="645"/>
        <end position="689"/>
    </location>
</feature>
<dbReference type="CDD" id="cd00156">
    <property type="entry name" value="REC"/>
    <property type="match status" value="1"/>
</dbReference>
<feature type="compositionally biased region" description="Basic and acidic residues" evidence="9">
    <location>
        <begin position="552"/>
        <end position="563"/>
    </location>
</feature>
<keyword evidence="4" id="KW-0090">Biological rhythms</keyword>
<keyword evidence="3 6" id="KW-0597">Phosphoprotein</keyword>
<dbReference type="SMART" id="SM00448">
    <property type="entry name" value="REC"/>
    <property type="match status" value="1"/>
</dbReference>
<name>K8FDG4_9CHLO</name>
<evidence type="ECO:0000256" key="1">
    <source>
        <dbReference type="ARBA" id="ARBA00004123"/>
    </source>
</evidence>
<keyword evidence="5 7" id="KW-0539">Nucleus</keyword>
<feature type="compositionally biased region" description="Low complexity" evidence="9">
    <location>
        <begin position="357"/>
        <end position="368"/>
    </location>
</feature>
<organism evidence="12 13">
    <name type="scientific">Bathycoccus prasinos</name>
    <dbReference type="NCBI Taxonomy" id="41875"/>
    <lineage>
        <taxon>Eukaryota</taxon>
        <taxon>Viridiplantae</taxon>
        <taxon>Chlorophyta</taxon>
        <taxon>Mamiellophyceae</taxon>
        <taxon>Mamiellales</taxon>
        <taxon>Bathycoccaceae</taxon>
        <taxon>Bathycoccus</taxon>
    </lineage>
</organism>
<feature type="compositionally biased region" description="Low complexity" evidence="9">
    <location>
        <begin position="464"/>
        <end position="475"/>
    </location>
</feature>